<protein>
    <recommendedName>
        <fullName evidence="4">Extracellular solute-binding protein</fullName>
    </recommendedName>
</protein>
<gene>
    <name evidence="2" type="ORF">CGZ91_06440</name>
</gene>
<feature type="region of interest" description="Disordered" evidence="1">
    <location>
        <begin position="231"/>
        <end position="273"/>
    </location>
</feature>
<accession>A0A255ESJ5</accession>
<comment type="caution">
    <text evidence="2">The sequence shown here is derived from an EMBL/GenBank/DDBJ whole genome shotgun (WGS) entry which is preliminary data.</text>
</comment>
<dbReference type="Proteomes" id="UP000216300">
    <property type="component" value="Unassembled WGS sequence"/>
</dbReference>
<name>A0A255ESJ5_9ACTN</name>
<dbReference type="InterPro" id="IPR006059">
    <property type="entry name" value="SBP"/>
</dbReference>
<dbReference type="SUPFAM" id="SSF53850">
    <property type="entry name" value="Periplasmic binding protein-like II"/>
    <property type="match status" value="1"/>
</dbReference>
<dbReference type="Gene3D" id="3.40.190.10">
    <property type="entry name" value="Periplasmic binding protein-like II"/>
    <property type="match status" value="1"/>
</dbReference>
<organism evidence="2 3">
    <name type="scientific">Parenemella sanctibonifatiensis</name>
    <dbReference type="NCBI Taxonomy" id="2016505"/>
    <lineage>
        <taxon>Bacteria</taxon>
        <taxon>Bacillati</taxon>
        <taxon>Actinomycetota</taxon>
        <taxon>Actinomycetes</taxon>
        <taxon>Propionibacteriales</taxon>
        <taxon>Propionibacteriaceae</taxon>
        <taxon>Parenemella</taxon>
    </lineage>
</organism>
<dbReference type="Pfam" id="PF01547">
    <property type="entry name" value="SBP_bac_1"/>
    <property type="match status" value="1"/>
</dbReference>
<sequence length="310" mass="33842">MTARRRPSSITCRSCTTRSSRCHWGPTAIRSGNWLRKAPARSLRLQATPNGEYEDKFAVIMASGDIPDVMSFNPAQARSSDMIESLFADLGPHLSGDAALDYPHLANIPTPSWRAGVRGEKVFGIPQPRALTGEMTYIREDLFEAAGLNPEPTNGEEFLQLLRDIKAAGNNQWGWSNVGRFNTTLLQMMNCPRAGASTTTAPSPVSTRCRSIGRHWRSRDRHLSTASSIRTRPVRRTRSSAITSMRARPGCSATARRAGISSNAPSVTAARSGLSPYRRGMATATRVSMPARATNSSRPFPTGLLRIGCR</sequence>
<reference evidence="2 3" key="1">
    <citation type="submission" date="2017-07" db="EMBL/GenBank/DDBJ databases">
        <title>Draft whole genome sequences of clinical Proprionibacteriaceae strains.</title>
        <authorList>
            <person name="Bernier A.-M."/>
            <person name="Bernard K."/>
            <person name="Domingo M.-C."/>
        </authorList>
    </citation>
    <scope>NUCLEOTIDE SEQUENCE [LARGE SCALE GENOMIC DNA]</scope>
    <source>
        <strain evidence="2 3">NML 150081</strain>
    </source>
</reference>
<dbReference type="OrthoDB" id="5166384at2"/>
<evidence type="ECO:0000313" key="2">
    <source>
        <dbReference type="EMBL" id="OYN91093.1"/>
    </source>
</evidence>
<keyword evidence="3" id="KW-1185">Reference proteome</keyword>
<evidence type="ECO:0000313" key="3">
    <source>
        <dbReference type="Proteomes" id="UP000216300"/>
    </source>
</evidence>
<dbReference type="EMBL" id="NMVJ01000006">
    <property type="protein sequence ID" value="OYN91093.1"/>
    <property type="molecule type" value="Genomic_DNA"/>
</dbReference>
<evidence type="ECO:0000256" key="1">
    <source>
        <dbReference type="SAM" id="MobiDB-lite"/>
    </source>
</evidence>
<proteinExistence type="predicted"/>
<evidence type="ECO:0008006" key="4">
    <source>
        <dbReference type="Google" id="ProtNLM"/>
    </source>
</evidence>
<dbReference type="AlphaFoldDB" id="A0A255ESJ5"/>